<evidence type="ECO:0000313" key="4">
    <source>
        <dbReference type="Proteomes" id="UP001627284"/>
    </source>
</evidence>
<dbReference type="PANTHER" id="PTHR33083">
    <property type="entry name" value="EXPRESSED PROTEIN"/>
    <property type="match status" value="1"/>
</dbReference>
<comment type="similarity">
    <text evidence="1">Belongs to the senescence regulator S40 family.</text>
</comment>
<feature type="region of interest" description="Disordered" evidence="2">
    <location>
        <begin position="65"/>
        <end position="87"/>
    </location>
</feature>
<dbReference type="GO" id="GO:0010150">
    <property type="term" value="P:leaf senescence"/>
    <property type="evidence" value="ECO:0007669"/>
    <property type="project" value="UniProtKB-ARBA"/>
</dbReference>
<comment type="caution">
    <text evidence="3">The sequence shown here is derived from an EMBL/GenBank/DDBJ whole genome shotgun (WGS) entry which is preliminary data.</text>
</comment>
<gene>
    <name evidence="3" type="ORF">AABB24_035269</name>
</gene>
<name>A0ABD2R6T1_9SOLN</name>
<organism evidence="3 4">
    <name type="scientific">Solanum stoloniferum</name>
    <dbReference type="NCBI Taxonomy" id="62892"/>
    <lineage>
        <taxon>Eukaryota</taxon>
        <taxon>Viridiplantae</taxon>
        <taxon>Streptophyta</taxon>
        <taxon>Embryophyta</taxon>
        <taxon>Tracheophyta</taxon>
        <taxon>Spermatophyta</taxon>
        <taxon>Magnoliopsida</taxon>
        <taxon>eudicotyledons</taxon>
        <taxon>Gunneridae</taxon>
        <taxon>Pentapetalae</taxon>
        <taxon>asterids</taxon>
        <taxon>lamiids</taxon>
        <taxon>Solanales</taxon>
        <taxon>Solanaceae</taxon>
        <taxon>Solanoideae</taxon>
        <taxon>Solaneae</taxon>
        <taxon>Solanum</taxon>
    </lineage>
</organism>
<dbReference type="Pfam" id="PF04520">
    <property type="entry name" value="Senescence_reg"/>
    <property type="match status" value="1"/>
</dbReference>
<dbReference type="EMBL" id="JBJKTR010000021">
    <property type="protein sequence ID" value="KAL3327503.1"/>
    <property type="molecule type" value="Genomic_DNA"/>
</dbReference>
<dbReference type="InterPro" id="IPR007608">
    <property type="entry name" value="Senescence_reg_S40"/>
</dbReference>
<evidence type="ECO:0000256" key="1">
    <source>
        <dbReference type="ARBA" id="ARBA00034773"/>
    </source>
</evidence>
<accession>A0ABD2R6T1</accession>
<keyword evidence="4" id="KW-1185">Reference proteome</keyword>
<reference evidence="3 4" key="1">
    <citation type="submission" date="2024-05" db="EMBL/GenBank/DDBJ databases">
        <title>De novo assembly of an allotetraploid wild potato.</title>
        <authorList>
            <person name="Hosaka A.J."/>
        </authorList>
    </citation>
    <scope>NUCLEOTIDE SEQUENCE [LARGE SCALE GENOMIC DNA]</scope>
    <source>
        <tissue evidence="3">Young leaves</tissue>
    </source>
</reference>
<feature type="non-terminal residue" evidence="3">
    <location>
        <position position="1"/>
    </location>
</feature>
<dbReference type="Proteomes" id="UP001627284">
    <property type="component" value="Unassembled WGS sequence"/>
</dbReference>
<dbReference type="AlphaFoldDB" id="A0ABD2R6T1"/>
<evidence type="ECO:0000256" key="2">
    <source>
        <dbReference type="SAM" id="MobiDB-lite"/>
    </source>
</evidence>
<proteinExistence type="inferred from homology"/>
<dbReference type="PANTHER" id="PTHR33083:SF116">
    <property type="entry name" value="OS04G0413900 PROTEIN"/>
    <property type="match status" value="1"/>
</dbReference>
<evidence type="ECO:0000313" key="3">
    <source>
        <dbReference type="EMBL" id="KAL3327503.1"/>
    </source>
</evidence>
<feature type="region of interest" description="Disordered" evidence="2">
    <location>
        <begin position="21"/>
        <end position="45"/>
    </location>
</feature>
<sequence length="282" mass="31560">SYLRKTEVERRSMDRNGVVSFHHRRSPSSDRFLGVFSPPQSDSAIGDADVSIADDELNEDEVFWTGDFTEPKRRSTSPSSISRRKNFRQPEKFGILAALPEDHRKLNRPVVYRKPSITSSPTITKLFHSPPISSAMDFSRAFPTIPKPPLDREHSYNRNYSQTMPVRKFQHSVPVNVPMMPKKAPRSDLADVEIDDDDGDDEMLPPHEIVARGSARSLKTTFSVLEGVGRTLKGRDLCRVRNGVFRQTATSGLGAAVSYALAKEGYCVILVFSETSTTLSQC</sequence>
<protein>
    <submittedName>
        <fullName evidence="3">Uncharacterized protein</fullName>
    </submittedName>
</protein>